<keyword evidence="5" id="KW-1185">Reference proteome</keyword>
<reference evidence="3 5" key="2">
    <citation type="submission" date="2023-09" db="EMBL/GenBank/DDBJ databases">
        <title>Complete-Gapless Cercospora beticola genome.</title>
        <authorList>
            <person name="Wyatt N.A."/>
            <person name="Spanner R.E."/>
            <person name="Bolton M.D."/>
        </authorList>
    </citation>
    <scope>NUCLEOTIDE SEQUENCE [LARGE SCALE GENOMIC DNA]</scope>
    <source>
        <strain evidence="3">Cb09-40</strain>
    </source>
</reference>
<evidence type="ECO:0000256" key="1">
    <source>
        <dbReference type="SAM" id="SignalP"/>
    </source>
</evidence>
<sequence>MSSTLLILTALAGITLAQSTTEASVTSTTVDLLLGTLTSGFSGSVQTAAPCETVYLLTCSGQPICSDPVTLTATQGPQHYIYNFENSVSDSKGEGTVTASQSCSLQNAKTAVCNQYESISFGGRSSTIRRQTTLSGDDLVYANVGITGGLERLAEATEECSTATAFPSRTGVSEGAAKPTSIIEVVKVVVPVGVAVAGILL</sequence>
<evidence type="ECO:0000313" key="2">
    <source>
        <dbReference type="EMBL" id="PIB03271.1"/>
    </source>
</evidence>
<keyword evidence="1" id="KW-0732">Signal</keyword>
<reference evidence="2 4" key="1">
    <citation type="submission" date="2015-10" db="EMBL/GenBank/DDBJ databases">
        <title>The cercosporin biosynthetic gene cluster was horizontally transferred to several fungal lineages and shown to be expanded in Cercospora beticola based on microsynteny with recipient genomes.</title>
        <authorList>
            <person name="De Jonge R."/>
            <person name="Ebert M.K."/>
            <person name="Suttle J.C."/>
            <person name="Jurick Ii W.M."/>
            <person name="Secor G.A."/>
            <person name="Thomma B.P."/>
            <person name="Van De Peer Y."/>
            <person name="Bolton M.D."/>
        </authorList>
    </citation>
    <scope>NUCLEOTIDE SEQUENCE [LARGE SCALE GENOMIC DNA]</scope>
    <source>
        <strain evidence="2 4">09-40</strain>
    </source>
</reference>
<organism evidence="2 4">
    <name type="scientific">Cercospora beticola</name>
    <name type="common">Sugarbeet leaf spot fungus</name>
    <dbReference type="NCBI Taxonomy" id="122368"/>
    <lineage>
        <taxon>Eukaryota</taxon>
        <taxon>Fungi</taxon>
        <taxon>Dikarya</taxon>
        <taxon>Ascomycota</taxon>
        <taxon>Pezizomycotina</taxon>
        <taxon>Dothideomycetes</taxon>
        <taxon>Dothideomycetidae</taxon>
        <taxon>Mycosphaerellales</taxon>
        <taxon>Mycosphaerellaceae</taxon>
        <taxon>Cercospora</taxon>
    </lineage>
</organism>
<dbReference type="OrthoDB" id="3648280at2759"/>
<feature type="chain" id="PRO_5013902221" evidence="1">
    <location>
        <begin position="18"/>
        <end position="201"/>
    </location>
</feature>
<name>A0A2G5IEP2_CERBT</name>
<dbReference type="EMBL" id="CP134188">
    <property type="protein sequence ID" value="WPB04116.1"/>
    <property type="molecule type" value="Genomic_DNA"/>
</dbReference>
<evidence type="ECO:0000313" key="5">
    <source>
        <dbReference type="Proteomes" id="UP001302367"/>
    </source>
</evidence>
<evidence type="ECO:0000313" key="3">
    <source>
        <dbReference type="EMBL" id="WPB04116.1"/>
    </source>
</evidence>
<dbReference type="EMBL" id="LKMD01000099">
    <property type="protein sequence ID" value="PIB03271.1"/>
    <property type="molecule type" value="Genomic_DNA"/>
</dbReference>
<evidence type="ECO:0000313" key="4">
    <source>
        <dbReference type="Proteomes" id="UP000230605"/>
    </source>
</evidence>
<protein>
    <submittedName>
        <fullName evidence="2">Uncharacterized protein</fullName>
    </submittedName>
</protein>
<gene>
    <name evidence="2" type="ORF">CB0940_11757</name>
    <name evidence="3" type="ORF">RHO25_008760</name>
</gene>
<proteinExistence type="predicted"/>
<dbReference type="Proteomes" id="UP000230605">
    <property type="component" value="Chromosome 10"/>
</dbReference>
<feature type="signal peptide" evidence="1">
    <location>
        <begin position="1"/>
        <end position="17"/>
    </location>
</feature>
<accession>A0A2G5IEP2</accession>
<dbReference type="Proteomes" id="UP001302367">
    <property type="component" value="Chromosome 5"/>
</dbReference>
<dbReference type="AlphaFoldDB" id="A0A2G5IEP2"/>